<keyword evidence="6 11" id="KW-0067">ATP-binding</keyword>
<comment type="similarity">
    <text evidence="11">Belongs to the KdpC family.</text>
</comment>
<keyword evidence="2 11" id="KW-1003">Cell membrane</keyword>
<dbReference type="Proteomes" id="UP000199119">
    <property type="component" value="Unassembled WGS sequence"/>
</dbReference>
<evidence type="ECO:0000256" key="1">
    <source>
        <dbReference type="ARBA" id="ARBA00022448"/>
    </source>
</evidence>
<proteinExistence type="inferred from homology"/>
<keyword evidence="14" id="KW-1185">Reference proteome</keyword>
<evidence type="ECO:0000256" key="7">
    <source>
        <dbReference type="ARBA" id="ARBA00022958"/>
    </source>
</evidence>
<dbReference type="STRING" id="1177982.SAMN04489711_10916"/>
<protein>
    <recommendedName>
        <fullName evidence="11">Potassium-transporting ATPase KdpC subunit</fullName>
    </recommendedName>
    <alternativeName>
        <fullName evidence="11">ATP phosphohydrolase [potassium-transporting] C chain</fullName>
    </alternativeName>
    <alternativeName>
        <fullName evidence="11">Potassium-binding and translocating subunit C</fullName>
    </alternativeName>
    <alternativeName>
        <fullName evidence="11">Potassium-translocating ATPase C chain</fullName>
    </alternativeName>
</protein>
<dbReference type="NCBIfam" id="TIGR00681">
    <property type="entry name" value="kdpC"/>
    <property type="match status" value="1"/>
</dbReference>
<reference evidence="14" key="1">
    <citation type="submission" date="2016-10" db="EMBL/GenBank/DDBJ databases">
        <authorList>
            <person name="Varghese N."/>
            <person name="Submissions S."/>
        </authorList>
    </citation>
    <scope>NUCLEOTIDE SEQUENCE [LARGE SCALE GENOMIC DNA]</scope>
    <source>
        <strain evidence="14">DSM 27981</strain>
    </source>
</reference>
<sequence>MTSMFNTLLRPALVLLACLSALTGLLYPAAVTGAAQALFPWQAQGSLLEQGGQAVGSALIGQPFSDPRNFWSRPSATAPMPYNGAASGGSNLGPLNPALADAVQARVQALREADPGNTAPVPVDLVTASASGLDPHISPAAARYQAARVARLRGLPEATVQTLIDKNTEAPLWGLLGEPRVNVLALNLALGTPRTP</sequence>
<dbReference type="InterPro" id="IPR003820">
    <property type="entry name" value="KdpC"/>
</dbReference>
<evidence type="ECO:0000256" key="8">
    <source>
        <dbReference type="ARBA" id="ARBA00022989"/>
    </source>
</evidence>
<evidence type="ECO:0000313" key="13">
    <source>
        <dbReference type="EMBL" id="SFE98543.1"/>
    </source>
</evidence>
<gene>
    <name evidence="11" type="primary">kdpC</name>
    <name evidence="13" type="ORF">SAMN04489711_10916</name>
</gene>
<keyword evidence="1 11" id="KW-0813">Transport</keyword>
<comment type="subcellular location">
    <subcellularLocation>
        <location evidence="11">Cell membrane</location>
        <topology evidence="11">Single-pass membrane protein</topology>
    </subcellularLocation>
</comment>
<dbReference type="AlphaFoldDB" id="A0A1I2F0N5"/>
<evidence type="ECO:0000313" key="14">
    <source>
        <dbReference type="Proteomes" id="UP000199119"/>
    </source>
</evidence>
<dbReference type="PANTHER" id="PTHR30042">
    <property type="entry name" value="POTASSIUM-TRANSPORTING ATPASE C CHAIN"/>
    <property type="match status" value="1"/>
</dbReference>
<evidence type="ECO:0000256" key="11">
    <source>
        <dbReference type="HAMAP-Rule" id="MF_00276"/>
    </source>
</evidence>
<keyword evidence="5 11" id="KW-0547">Nucleotide-binding</keyword>
<dbReference type="OrthoDB" id="9788285at2"/>
<organism evidence="13 14">
    <name type="scientific">Paracidovorax wautersii</name>
    <dbReference type="NCBI Taxonomy" id="1177982"/>
    <lineage>
        <taxon>Bacteria</taxon>
        <taxon>Pseudomonadati</taxon>
        <taxon>Pseudomonadota</taxon>
        <taxon>Betaproteobacteria</taxon>
        <taxon>Burkholderiales</taxon>
        <taxon>Comamonadaceae</taxon>
        <taxon>Paracidovorax</taxon>
    </lineage>
</organism>
<feature type="signal peptide" evidence="12">
    <location>
        <begin position="1"/>
        <end position="23"/>
    </location>
</feature>
<evidence type="ECO:0000256" key="12">
    <source>
        <dbReference type="SAM" id="SignalP"/>
    </source>
</evidence>
<dbReference type="GO" id="GO:0008556">
    <property type="term" value="F:P-type potassium transmembrane transporter activity"/>
    <property type="evidence" value="ECO:0007669"/>
    <property type="project" value="InterPro"/>
</dbReference>
<evidence type="ECO:0000256" key="6">
    <source>
        <dbReference type="ARBA" id="ARBA00022840"/>
    </source>
</evidence>
<keyword evidence="7 11" id="KW-0630">Potassium</keyword>
<dbReference type="HAMAP" id="MF_00276">
    <property type="entry name" value="KdpC"/>
    <property type="match status" value="1"/>
</dbReference>
<feature type="chain" id="PRO_5011738834" description="Potassium-transporting ATPase KdpC subunit" evidence="12">
    <location>
        <begin position="24"/>
        <end position="196"/>
    </location>
</feature>
<keyword evidence="12" id="KW-0732">Signal</keyword>
<name>A0A1I2F0N5_9BURK</name>
<dbReference type="GO" id="GO:0005524">
    <property type="term" value="F:ATP binding"/>
    <property type="evidence" value="ECO:0007669"/>
    <property type="project" value="UniProtKB-UniRule"/>
</dbReference>
<dbReference type="PIRSF" id="PIRSF001296">
    <property type="entry name" value="K_ATPase_KdpC"/>
    <property type="match status" value="1"/>
</dbReference>
<evidence type="ECO:0000256" key="3">
    <source>
        <dbReference type="ARBA" id="ARBA00022538"/>
    </source>
</evidence>
<evidence type="ECO:0000256" key="4">
    <source>
        <dbReference type="ARBA" id="ARBA00022692"/>
    </source>
</evidence>
<dbReference type="PANTHER" id="PTHR30042:SF2">
    <property type="entry name" value="POTASSIUM-TRANSPORTING ATPASE KDPC SUBUNIT"/>
    <property type="match status" value="1"/>
</dbReference>
<keyword evidence="9 11" id="KW-0406">Ion transport</keyword>
<dbReference type="EMBL" id="FONX01000009">
    <property type="protein sequence ID" value="SFE98543.1"/>
    <property type="molecule type" value="Genomic_DNA"/>
</dbReference>
<comment type="subunit">
    <text evidence="11">The system is composed of three essential subunits: KdpA, KdpB and KdpC.</text>
</comment>
<keyword evidence="10 11" id="KW-0472">Membrane</keyword>
<accession>A0A1I2F0N5</accession>
<evidence type="ECO:0000256" key="5">
    <source>
        <dbReference type="ARBA" id="ARBA00022741"/>
    </source>
</evidence>
<keyword evidence="3 11" id="KW-0633">Potassium transport</keyword>
<evidence type="ECO:0000256" key="2">
    <source>
        <dbReference type="ARBA" id="ARBA00022475"/>
    </source>
</evidence>
<dbReference type="GO" id="GO:0005886">
    <property type="term" value="C:plasma membrane"/>
    <property type="evidence" value="ECO:0007669"/>
    <property type="project" value="UniProtKB-SubCell"/>
</dbReference>
<dbReference type="RefSeq" id="WP_092940033.1">
    <property type="nucleotide sequence ID" value="NZ_FONX01000009.1"/>
</dbReference>
<comment type="function">
    <text evidence="11">Part of the high-affinity ATP-driven potassium transport (or Kdp) system, which catalyzes the hydrolysis of ATP coupled with the electrogenic transport of potassium into the cytoplasm. This subunit acts as a catalytic chaperone that increases the ATP-binding affinity of the ATP-hydrolyzing subunit KdpB by the formation of a transient KdpB/KdpC/ATP ternary complex.</text>
</comment>
<dbReference type="Pfam" id="PF02669">
    <property type="entry name" value="KdpC"/>
    <property type="match status" value="1"/>
</dbReference>
<evidence type="ECO:0000256" key="9">
    <source>
        <dbReference type="ARBA" id="ARBA00023065"/>
    </source>
</evidence>
<keyword evidence="4 11" id="KW-0812">Transmembrane</keyword>
<dbReference type="NCBIfam" id="NF001454">
    <property type="entry name" value="PRK00315.1"/>
    <property type="match status" value="1"/>
</dbReference>
<evidence type="ECO:0000256" key="10">
    <source>
        <dbReference type="ARBA" id="ARBA00023136"/>
    </source>
</evidence>
<keyword evidence="8 11" id="KW-1133">Transmembrane helix</keyword>